<evidence type="ECO:0000259" key="2">
    <source>
        <dbReference type="SMART" id="SM01140"/>
    </source>
</evidence>
<feature type="compositionally biased region" description="Basic and acidic residues" evidence="1">
    <location>
        <begin position="238"/>
        <end position="267"/>
    </location>
</feature>
<sequence>MFKGILKDPKRTSTQDVPHNTAFIDALGSAGMEPAHSLNVDSSAKTNAPEANKENRPATVRAELFLNLASSRSSVRATTSPSSPTKRSSVILPPSANLAMQINGGEETGRATPEPRAVTRGRSATVDPQGGPPEANRRRTESGSAIGVGSAQGWGFEFLDHPPPLSKEEEVKATTHNEFNKMLDDLQIPSTLRPKLEGLDTPVKAAMLKSSHVLTIPPPSGVPQLPSEGSVSPTKSKFGKDKEKTKDKKTWKEKDKFKTENFSESKQHAPNPFMFNRNGGASGKNTPKKGVRRTQSSGSLGDSPRGIPYSQMSPGGNGSSYQLGLGVGQEQALKYMFPSLEDDPFSRADSPPLMPPPTLAQLQDGYVGHVRGSSFDSSLGIPRPSSAQGDPKSASRTSLYFHGTGSSSGIGTSNGSGGSRNGTGNWNSGGTVSGLSMGLGNQSRPRVGSGSHGQAILVKDRTTSQKDLKNATVKERDWTPGRFSVMLSQTKSTELEVERLKKLRIMLRNEAAAWSESFLIEGGYSALLSRLNEMLEVEWREEQRDDQILHELLRCFKALSTSSIGCFALRSSAPRPFVQLISLLYSDKKPGDACSRILIVELLIILSELYPNPPSSPPPERPSSALGLTTTPRMGASTPLPHPQYPLPAPHTNLFSLMRAVLLTPKPLPSECPSMPISPHAFIDSLHHPRIYKSYLQEVSDCCRDYFWVFCHPSNTIWDLDAVDLAKVEAPRAPGGMTGGVEFEAMNYLTCHFKLLNAIGRAAADLHLPADNELSSAKYHHDMFMSGIEKILATSRKASTVYYPTLHLEIAKYIQLVREAGMELPFGLQRMVGPPPPPLCKPEYAAKTSSQAPPTKSVPRHTRSATEAPPMMSGAPQRANAGVPKGAAPPVLPVPRF</sequence>
<feature type="compositionally biased region" description="Low complexity" evidence="1">
    <location>
        <begin position="71"/>
        <end position="85"/>
    </location>
</feature>
<evidence type="ECO:0000313" key="3">
    <source>
        <dbReference type="EMBL" id="CCA68783.1"/>
    </source>
</evidence>
<evidence type="ECO:0000313" key="4">
    <source>
        <dbReference type="Proteomes" id="UP000007148"/>
    </source>
</evidence>
<feature type="region of interest" description="Disordered" evidence="1">
    <location>
        <begin position="71"/>
        <end position="146"/>
    </location>
</feature>
<dbReference type="AlphaFoldDB" id="G4TBV6"/>
<feature type="region of interest" description="Disordered" evidence="1">
    <location>
        <begin position="341"/>
        <end position="435"/>
    </location>
</feature>
<protein>
    <recommendedName>
        <fullName evidence="2">Formin GTPase-binding domain-containing protein</fullName>
    </recommendedName>
</protein>
<proteinExistence type="predicted"/>
<dbReference type="Proteomes" id="UP000007148">
    <property type="component" value="Unassembled WGS sequence"/>
</dbReference>
<gene>
    <name evidence="3" type="ORF">PIIN_02645</name>
</gene>
<dbReference type="eggNOG" id="ENOG502RXE8">
    <property type="taxonomic scope" value="Eukaryota"/>
</dbReference>
<feature type="compositionally biased region" description="Low complexity" evidence="1">
    <location>
        <begin position="422"/>
        <end position="434"/>
    </location>
</feature>
<dbReference type="InParanoid" id="G4TBV6"/>
<dbReference type="InterPro" id="IPR016024">
    <property type="entry name" value="ARM-type_fold"/>
</dbReference>
<dbReference type="EMBL" id="CAFZ01000040">
    <property type="protein sequence ID" value="CCA68783.1"/>
    <property type="molecule type" value="Genomic_DNA"/>
</dbReference>
<organism evidence="3 4">
    <name type="scientific">Serendipita indica (strain DSM 11827)</name>
    <name type="common">Root endophyte fungus</name>
    <name type="synonym">Piriformospora indica</name>
    <dbReference type="NCBI Taxonomy" id="1109443"/>
    <lineage>
        <taxon>Eukaryota</taxon>
        <taxon>Fungi</taxon>
        <taxon>Dikarya</taxon>
        <taxon>Basidiomycota</taxon>
        <taxon>Agaricomycotina</taxon>
        <taxon>Agaricomycetes</taxon>
        <taxon>Sebacinales</taxon>
        <taxon>Serendipitaceae</taxon>
        <taxon>Serendipita</taxon>
    </lineage>
</organism>
<dbReference type="HOGENOM" id="CLU_323173_0_0_1"/>
<evidence type="ECO:0000256" key="1">
    <source>
        <dbReference type="SAM" id="MobiDB-lite"/>
    </source>
</evidence>
<feature type="compositionally biased region" description="Gly residues" evidence="1">
    <location>
        <begin position="406"/>
        <end position="421"/>
    </location>
</feature>
<name>G4TBV6_SERID</name>
<accession>G4TBV6</accession>
<keyword evidence="4" id="KW-1185">Reference proteome</keyword>
<feature type="domain" description="Formin GTPase-binding" evidence="2">
    <location>
        <begin position="165"/>
        <end position="608"/>
    </location>
</feature>
<feature type="region of interest" description="Disordered" evidence="1">
    <location>
        <begin position="34"/>
        <end position="57"/>
    </location>
</feature>
<feature type="region of interest" description="Disordered" evidence="1">
    <location>
        <begin position="841"/>
        <end position="897"/>
    </location>
</feature>
<dbReference type="GO" id="GO:0030036">
    <property type="term" value="P:actin cytoskeleton organization"/>
    <property type="evidence" value="ECO:0007669"/>
    <property type="project" value="InterPro"/>
</dbReference>
<dbReference type="OrthoDB" id="2155261at2759"/>
<dbReference type="GO" id="GO:0031267">
    <property type="term" value="F:small GTPase binding"/>
    <property type="evidence" value="ECO:0007669"/>
    <property type="project" value="InterPro"/>
</dbReference>
<dbReference type="SMART" id="SM01140">
    <property type="entry name" value="Drf_GBD"/>
    <property type="match status" value="1"/>
</dbReference>
<dbReference type="GO" id="GO:0003779">
    <property type="term" value="F:actin binding"/>
    <property type="evidence" value="ECO:0007669"/>
    <property type="project" value="InterPro"/>
</dbReference>
<feature type="region of interest" description="Disordered" evidence="1">
    <location>
        <begin position="214"/>
        <end position="318"/>
    </location>
</feature>
<feature type="region of interest" description="Disordered" evidence="1">
    <location>
        <begin position="613"/>
        <end position="641"/>
    </location>
</feature>
<dbReference type="InterPro" id="IPR010473">
    <property type="entry name" value="GTPase-bd"/>
</dbReference>
<comment type="caution">
    <text evidence="3">The sequence shown here is derived from an EMBL/GenBank/DDBJ whole genome shotgun (WGS) entry which is preliminary data.</text>
</comment>
<dbReference type="InterPro" id="IPR011989">
    <property type="entry name" value="ARM-like"/>
</dbReference>
<reference evidence="3 4" key="1">
    <citation type="journal article" date="2011" name="PLoS Pathog.">
        <title>Endophytic Life Strategies Decoded by Genome and Transcriptome Analyses of the Mutualistic Root Symbiont Piriformospora indica.</title>
        <authorList>
            <person name="Zuccaro A."/>
            <person name="Lahrmann U."/>
            <person name="Guldener U."/>
            <person name="Langen G."/>
            <person name="Pfiffi S."/>
            <person name="Biedenkopf D."/>
            <person name="Wong P."/>
            <person name="Samans B."/>
            <person name="Grimm C."/>
            <person name="Basiewicz M."/>
            <person name="Murat C."/>
            <person name="Martin F."/>
            <person name="Kogel K.H."/>
        </authorList>
    </citation>
    <scope>NUCLEOTIDE SEQUENCE [LARGE SCALE GENOMIC DNA]</scope>
    <source>
        <strain evidence="3 4">DSM 11827</strain>
    </source>
</reference>
<dbReference type="Gene3D" id="1.25.10.10">
    <property type="entry name" value="Leucine-rich Repeat Variant"/>
    <property type="match status" value="1"/>
</dbReference>
<dbReference type="SUPFAM" id="SSF48371">
    <property type="entry name" value="ARM repeat"/>
    <property type="match status" value="1"/>
</dbReference>
<dbReference type="Pfam" id="PF06371">
    <property type="entry name" value="Drf_GBD"/>
    <property type="match status" value="1"/>
</dbReference>